<dbReference type="Proteomes" id="UP001057025">
    <property type="component" value="Chromosome"/>
</dbReference>
<feature type="domain" description="YdbS-like PH" evidence="2">
    <location>
        <begin position="71"/>
        <end position="144"/>
    </location>
</feature>
<keyword evidence="1" id="KW-0472">Membrane</keyword>
<keyword evidence="1" id="KW-0812">Transmembrane</keyword>
<organism evidence="3 4">
    <name type="scientific">Fructilactobacillus hinvesii</name>
    <dbReference type="NCBI Taxonomy" id="2940300"/>
    <lineage>
        <taxon>Bacteria</taxon>
        <taxon>Bacillati</taxon>
        <taxon>Bacillota</taxon>
        <taxon>Bacilli</taxon>
        <taxon>Lactobacillales</taxon>
        <taxon>Lactobacillaceae</taxon>
        <taxon>Fructilactobacillus</taxon>
    </lineage>
</organism>
<dbReference type="InterPro" id="IPR005182">
    <property type="entry name" value="YdbS-like_PH"/>
</dbReference>
<evidence type="ECO:0000313" key="3">
    <source>
        <dbReference type="EMBL" id="USS88233.1"/>
    </source>
</evidence>
<reference evidence="3" key="1">
    <citation type="submission" date="2022-05" db="EMBL/GenBank/DDBJ databases">
        <authorList>
            <person name="Oliphant S.A."/>
            <person name="Watson-Haigh N.S."/>
            <person name="Sumby K.M."/>
            <person name="Gardner J.M."/>
            <person name="Jiranek V."/>
        </authorList>
    </citation>
    <scope>NUCLEOTIDE SEQUENCE</scope>
    <source>
        <strain evidence="3">KI11_C11</strain>
    </source>
</reference>
<keyword evidence="4" id="KW-1185">Reference proteome</keyword>
<protein>
    <submittedName>
        <fullName evidence="3">PH domain-containing protein</fullName>
    </submittedName>
</protein>
<keyword evidence="1" id="KW-1133">Transmembrane helix</keyword>
<accession>A0ABY5BUV9</accession>
<evidence type="ECO:0000256" key="1">
    <source>
        <dbReference type="SAM" id="Phobius"/>
    </source>
</evidence>
<dbReference type="Pfam" id="PF03703">
    <property type="entry name" value="bPH_2"/>
    <property type="match status" value="1"/>
</dbReference>
<feature type="transmembrane region" description="Helical" evidence="1">
    <location>
        <begin position="12"/>
        <end position="37"/>
    </location>
</feature>
<evidence type="ECO:0000313" key="4">
    <source>
        <dbReference type="Proteomes" id="UP001057025"/>
    </source>
</evidence>
<name>A0ABY5BUV9_9LACO</name>
<evidence type="ECO:0000259" key="2">
    <source>
        <dbReference type="Pfam" id="PF03703"/>
    </source>
</evidence>
<gene>
    <name evidence="3" type="ORF">M3M39_01785</name>
</gene>
<feature type="transmembrane region" description="Helical" evidence="1">
    <location>
        <begin position="43"/>
        <end position="64"/>
    </location>
</feature>
<dbReference type="EMBL" id="CP097118">
    <property type="protein sequence ID" value="USS88233.1"/>
    <property type="molecule type" value="Genomic_DNA"/>
</dbReference>
<proteinExistence type="predicted"/>
<sequence length="152" mass="17519">MKLEFKPSKKVLAVNFFQDIISIIFIILIYYCLMFFITKPTYISILKIISFCLIFLLVYHLLIITPLNLVTTKLIIDNMEIIITKGFFVKKKTIIPTSKIYFLKDFKGPIQSMMGVKIISMITIAAEIESPTLSNKDAQKLSNILMEVINEK</sequence>
<dbReference type="RefSeq" id="WP_252797519.1">
    <property type="nucleotide sequence ID" value="NZ_CP097118.1"/>
</dbReference>